<reference evidence="2" key="1">
    <citation type="submission" date="2023-08" db="EMBL/GenBank/DDBJ databases">
        <title>Pelteobagrus vachellii genome.</title>
        <authorList>
            <person name="Liu H."/>
        </authorList>
    </citation>
    <scope>NUCLEOTIDE SEQUENCE</scope>
    <source>
        <strain evidence="2">PRFRI_2022a</strain>
        <tissue evidence="2">Muscle</tissue>
    </source>
</reference>
<evidence type="ECO:0000313" key="3">
    <source>
        <dbReference type="Proteomes" id="UP001187315"/>
    </source>
</evidence>
<protein>
    <submittedName>
        <fullName evidence="2">Uncharacterized protein</fullName>
    </submittedName>
</protein>
<sequence length="210" mass="23675">MKFLKSISIPFTISRAVEKRKLLHLYSGVRSRYFSEQGYSGILKQPSTKSPLLMHQRLRHEFVPSHPIISNGYQYSPLRFEELIAAPPLAMHLTFKSHLTLPYTLPTGVKPWIKRSPGLMSFPSEPCQESDISVSRSENGKMGNIQGNVPDSKVKAEKEALSFGCTGNCLKKDQLGPVQGIIFTNKKLQAIITAQELDCHQFSIQRLEDF</sequence>
<gene>
    <name evidence="2" type="ORF">Q7C36_021761</name>
</gene>
<accession>A0AA88IPT2</accession>
<evidence type="ECO:0000256" key="1">
    <source>
        <dbReference type="SAM" id="MobiDB-lite"/>
    </source>
</evidence>
<comment type="caution">
    <text evidence="2">The sequence shown here is derived from an EMBL/GenBank/DDBJ whole genome shotgun (WGS) entry which is preliminary data.</text>
</comment>
<dbReference type="Proteomes" id="UP001187315">
    <property type="component" value="Unassembled WGS sequence"/>
</dbReference>
<proteinExistence type="predicted"/>
<dbReference type="EMBL" id="JAVHJS010000024">
    <property type="protein sequence ID" value="KAK2817828.1"/>
    <property type="molecule type" value="Genomic_DNA"/>
</dbReference>
<organism evidence="2 3">
    <name type="scientific">Tachysurus vachellii</name>
    <name type="common">Darkbarbel catfish</name>
    <name type="synonym">Pelteobagrus vachellii</name>
    <dbReference type="NCBI Taxonomy" id="175792"/>
    <lineage>
        <taxon>Eukaryota</taxon>
        <taxon>Metazoa</taxon>
        <taxon>Chordata</taxon>
        <taxon>Craniata</taxon>
        <taxon>Vertebrata</taxon>
        <taxon>Euteleostomi</taxon>
        <taxon>Actinopterygii</taxon>
        <taxon>Neopterygii</taxon>
        <taxon>Teleostei</taxon>
        <taxon>Ostariophysi</taxon>
        <taxon>Siluriformes</taxon>
        <taxon>Bagridae</taxon>
        <taxon>Tachysurus</taxon>
    </lineage>
</organism>
<evidence type="ECO:0000313" key="2">
    <source>
        <dbReference type="EMBL" id="KAK2817828.1"/>
    </source>
</evidence>
<name>A0AA88IPT2_TACVA</name>
<keyword evidence="3" id="KW-1185">Reference proteome</keyword>
<feature type="region of interest" description="Disordered" evidence="1">
    <location>
        <begin position="130"/>
        <end position="149"/>
    </location>
</feature>
<dbReference type="AlphaFoldDB" id="A0AA88IPT2"/>